<organism evidence="7 8">
    <name type="scientific">Legionella pneumophila</name>
    <dbReference type="NCBI Taxonomy" id="446"/>
    <lineage>
        <taxon>Bacteria</taxon>
        <taxon>Pseudomonadati</taxon>
        <taxon>Pseudomonadota</taxon>
        <taxon>Gammaproteobacteria</taxon>
        <taxon>Legionellales</taxon>
        <taxon>Legionellaceae</taxon>
        <taxon>Legionella</taxon>
    </lineage>
</organism>
<name>A0AAP3HEV7_LEGPN</name>
<feature type="domain" description="Resolvase/invertase-type recombinase catalytic" evidence="6">
    <location>
        <begin position="1"/>
        <end position="134"/>
    </location>
</feature>
<dbReference type="PROSITE" id="PS51736">
    <property type="entry name" value="RECOMBINASES_3"/>
    <property type="match status" value="1"/>
</dbReference>
<dbReference type="GO" id="GO:0000150">
    <property type="term" value="F:DNA strand exchange activity"/>
    <property type="evidence" value="ECO:0007669"/>
    <property type="project" value="UniProtKB-KW"/>
</dbReference>
<dbReference type="RefSeq" id="WP_129317147.1">
    <property type="nucleotide sequence ID" value="NZ_BBUK01000095.1"/>
</dbReference>
<dbReference type="Gene3D" id="3.40.50.1390">
    <property type="entry name" value="Resolvase, N-terminal catalytic domain"/>
    <property type="match status" value="1"/>
</dbReference>
<evidence type="ECO:0000313" key="7">
    <source>
        <dbReference type="EMBL" id="MCZ4719678.1"/>
    </source>
</evidence>
<dbReference type="InterPro" id="IPR006120">
    <property type="entry name" value="Resolvase_HTH_dom"/>
</dbReference>
<evidence type="ECO:0000256" key="4">
    <source>
        <dbReference type="ARBA" id="ARBA00023125"/>
    </source>
</evidence>
<dbReference type="PANTHER" id="PTHR30461:SF2">
    <property type="entry name" value="SERINE RECOMBINASE PINE-RELATED"/>
    <property type="match status" value="1"/>
</dbReference>
<evidence type="ECO:0000256" key="1">
    <source>
        <dbReference type="ARBA" id="ARBA00009913"/>
    </source>
</evidence>
<evidence type="ECO:0000256" key="5">
    <source>
        <dbReference type="ARBA" id="ARBA00023172"/>
    </source>
</evidence>
<gene>
    <name evidence="7" type="ORF">O6C86_10710</name>
</gene>
<protein>
    <submittedName>
        <fullName evidence="7">Recombinase family protein</fullName>
    </submittedName>
</protein>
<reference evidence="7" key="1">
    <citation type="submission" date="2022-12" db="EMBL/GenBank/DDBJ databases">
        <title>Comparative genomics of Legionella pneumophila isolates from the West Bank and Germany support molecular epidemiology of Legionnaires disease.</title>
        <authorList>
            <person name="Zayed A.R."/>
            <person name="Bitar D.M."/>
            <person name="Steinert M."/>
            <person name="Lueck C."/>
            <person name="Brettar I."/>
            <person name="Hoefle M.G."/>
            <person name="Bunk B."/>
        </authorList>
    </citation>
    <scope>NUCLEOTIDE SEQUENCE</scope>
    <source>
        <strain evidence="7">H23</strain>
    </source>
</reference>
<dbReference type="PANTHER" id="PTHR30461">
    <property type="entry name" value="DNA-INVERTASE FROM LAMBDOID PROPHAGE"/>
    <property type="match status" value="1"/>
</dbReference>
<dbReference type="Proteomes" id="UP001071279">
    <property type="component" value="Unassembled WGS sequence"/>
</dbReference>
<evidence type="ECO:0000256" key="2">
    <source>
        <dbReference type="ARBA" id="ARBA00022908"/>
    </source>
</evidence>
<proteinExistence type="inferred from homology"/>
<dbReference type="SMART" id="SM00857">
    <property type="entry name" value="Resolvase"/>
    <property type="match status" value="1"/>
</dbReference>
<keyword evidence="4" id="KW-0238">DNA-binding</keyword>
<evidence type="ECO:0000313" key="8">
    <source>
        <dbReference type="Proteomes" id="UP001071279"/>
    </source>
</evidence>
<dbReference type="InterPro" id="IPR036162">
    <property type="entry name" value="Resolvase-like_N_sf"/>
</dbReference>
<dbReference type="InterPro" id="IPR006119">
    <property type="entry name" value="Resolv_N"/>
</dbReference>
<accession>A0AAP3HEV7</accession>
<keyword evidence="2" id="KW-0229">DNA integration</keyword>
<dbReference type="Pfam" id="PF02796">
    <property type="entry name" value="HTH_7"/>
    <property type="match status" value="1"/>
</dbReference>
<dbReference type="GO" id="GO:0015074">
    <property type="term" value="P:DNA integration"/>
    <property type="evidence" value="ECO:0007669"/>
    <property type="project" value="UniProtKB-KW"/>
</dbReference>
<dbReference type="Pfam" id="PF00239">
    <property type="entry name" value="Resolvase"/>
    <property type="match status" value="1"/>
</dbReference>
<comment type="similarity">
    <text evidence="1">Belongs to the site-specific recombinase resolvase family.</text>
</comment>
<dbReference type="GO" id="GO:0003677">
    <property type="term" value="F:DNA binding"/>
    <property type="evidence" value="ECO:0007669"/>
    <property type="project" value="UniProtKB-KW"/>
</dbReference>
<keyword evidence="3" id="KW-0230">DNA invertase</keyword>
<evidence type="ECO:0000259" key="6">
    <source>
        <dbReference type="PROSITE" id="PS51736"/>
    </source>
</evidence>
<dbReference type="CDD" id="cd03768">
    <property type="entry name" value="SR_ResInv"/>
    <property type="match status" value="1"/>
</dbReference>
<dbReference type="EMBL" id="JAPXIC010000074">
    <property type="protein sequence ID" value="MCZ4719678.1"/>
    <property type="molecule type" value="Genomic_DNA"/>
</dbReference>
<evidence type="ECO:0000256" key="3">
    <source>
        <dbReference type="ARBA" id="ARBA00023100"/>
    </source>
</evidence>
<dbReference type="SUPFAM" id="SSF53041">
    <property type="entry name" value="Resolvase-like"/>
    <property type="match status" value="1"/>
</dbReference>
<sequence>MRVGYAKVSTHKKNLDLQLDELKEAGCGQFFTDKISVPVSERSGLEKVENFLREGHVLVVWRLDRLGRSLKHLISYLSKLGKKGIGFHSVTESINIETSSGKFMFHVFGALSEFERSLIKERTLAGVEAARDRGRQGGRPEKLSDEQKELLKTLYANKSHSIQSICKIVEIGKTTLINISTNEMS</sequence>
<dbReference type="AlphaFoldDB" id="A0AAP3HEV7"/>
<dbReference type="InterPro" id="IPR050639">
    <property type="entry name" value="SSR_resolvase"/>
</dbReference>
<comment type="caution">
    <text evidence="7">The sequence shown here is derived from an EMBL/GenBank/DDBJ whole genome shotgun (WGS) entry which is preliminary data.</text>
</comment>
<keyword evidence="5" id="KW-0233">DNA recombination</keyword>
<dbReference type="FunFam" id="3.40.50.1390:FF:000001">
    <property type="entry name" value="DNA recombinase"/>
    <property type="match status" value="1"/>
</dbReference>